<dbReference type="STRING" id="1227549.SAMN05444007_1055"/>
<feature type="domain" description="Multidrug resistance protein MdtA-like C-terminal permuted SH3" evidence="2">
    <location>
        <begin position="362"/>
        <end position="417"/>
    </location>
</feature>
<evidence type="ECO:0000313" key="3">
    <source>
        <dbReference type="EMBL" id="SEJ47568.1"/>
    </source>
</evidence>
<name>A0A1H6Z2C7_9RHOB</name>
<protein>
    <recommendedName>
        <fullName evidence="2">Multidrug resistance protein MdtA-like C-terminal permuted SH3 domain-containing protein</fullName>
    </recommendedName>
</protein>
<dbReference type="Gene3D" id="2.40.420.20">
    <property type="match status" value="1"/>
</dbReference>
<dbReference type="Proteomes" id="UP000199379">
    <property type="component" value="Unassembled WGS sequence"/>
</dbReference>
<dbReference type="RefSeq" id="WP_092365592.1">
    <property type="nucleotide sequence ID" value="NZ_BMGV01000005.1"/>
</dbReference>
<proteinExistence type="predicted"/>
<dbReference type="GO" id="GO:0015562">
    <property type="term" value="F:efflux transmembrane transporter activity"/>
    <property type="evidence" value="ECO:0007669"/>
    <property type="project" value="TreeGrafter"/>
</dbReference>
<dbReference type="OrthoDB" id="7811737at2"/>
<organism evidence="3 4">
    <name type="scientific">Cribrihabitans marinus</name>
    <dbReference type="NCBI Taxonomy" id="1227549"/>
    <lineage>
        <taxon>Bacteria</taxon>
        <taxon>Pseudomonadati</taxon>
        <taxon>Pseudomonadota</taxon>
        <taxon>Alphaproteobacteria</taxon>
        <taxon>Rhodobacterales</taxon>
        <taxon>Paracoccaceae</taxon>
        <taxon>Cribrihabitans</taxon>
    </lineage>
</organism>
<dbReference type="InterPro" id="IPR058627">
    <property type="entry name" value="MdtA-like_C"/>
</dbReference>
<evidence type="ECO:0000259" key="2">
    <source>
        <dbReference type="Pfam" id="PF25967"/>
    </source>
</evidence>
<sequence length="433" mass="46264">MRSRSALWLLLPIVLGAATAAWLVSRAPAPQRVNSEPAGLPVRFALAEAQAIRPRAQGWGNIRAADNWTAVAEVRGTVLRQHPDLENGKLIAAGTTVIEIDPADYELAIAQAEADLATLAAEVAQIDAEAANTDRVLELEEARLALSKADLTRTRLLVDQGTAPQIRADEAERAVLAARRMVTELQNTLELVPVRRERVAAQRARTEAALARARRDLEKTSVTVPFDLRVTGVTTDPYQYVTVGQSLLSGDGVERVEVLAQIPVSTFRRLLAGAKAPADILAAMRSGPGAMLEAELRPIADPSQIWQGRVTRIEGALDPQARTVPVVVEVAAPYAGANPPLRLPLVPNLQVEVTLTGAVLADAVTIPEGALHGEQVFVVGEDDRLDLREVTPAFRQNGLAVITAGLAPGERVVLDDIAPAIPGMALRPVEPEL</sequence>
<evidence type="ECO:0000313" key="4">
    <source>
        <dbReference type="Proteomes" id="UP000199379"/>
    </source>
</evidence>
<dbReference type="Pfam" id="PF25967">
    <property type="entry name" value="RND-MFP_C"/>
    <property type="match status" value="1"/>
</dbReference>
<gene>
    <name evidence="3" type="ORF">SAMN05444007_1055</name>
</gene>
<dbReference type="Gene3D" id="2.40.50.100">
    <property type="match status" value="1"/>
</dbReference>
<dbReference type="GO" id="GO:1990281">
    <property type="term" value="C:efflux pump complex"/>
    <property type="evidence" value="ECO:0007669"/>
    <property type="project" value="TreeGrafter"/>
</dbReference>
<keyword evidence="4" id="KW-1185">Reference proteome</keyword>
<dbReference type="AlphaFoldDB" id="A0A1H6Z2C7"/>
<dbReference type="EMBL" id="FNYD01000005">
    <property type="protein sequence ID" value="SEJ47568.1"/>
    <property type="molecule type" value="Genomic_DNA"/>
</dbReference>
<dbReference type="Gene3D" id="2.40.30.170">
    <property type="match status" value="1"/>
</dbReference>
<feature type="coiled-coil region" evidence="1">
    <location>
        <begin position="168"/>
        <end position="216"/>
    </location>
</feature>
<dbReference type="SUPFAM" id="SSF111369">
    <property type="entry name" value="HlyD-like secretion proteins"/>
    <property type="match status" value="1"/>
</dbReference>
<keyword evidence="1" id="KW-0175">Coiled coil</keyword>
<dbReference type="PANTHER" id="PTHR30469:SF36">
    <property type="entry name" value="BLL3903 PROTEIN"/>
    <property type="match status" value="1"/>
</dbReference>
<evidence type="ECO:0000256" key="1">
    <source>
        <dbReference type="SAM" id="Coils"/>
    </source>
</evidence>
<accession>A0A1H6Z2C7</accession>
<dbReference type="Gene3D" id="1.10.287.470">
    <property type="entry name" value="Helix hairpin bin"/>
    <property type="match status" value="1"/>
</dbReference>
<reference evidence="3 4" key="1">
    <citation type="submission" date="2016-10" db="EMBL/GenBank/DDBJ databases">
        <authorList>
            <person name="de Groot N.N."/>
        </authorList>
    </citation>
    <scope>NUCLEOTIDE SEQUENCE [LARGE SCALE GENOMIC DNA]</scope>
    <source>
        <strain evidence="3 4">DSM 29340</strain>
    </source>
</reference>
<dbReference type="PANTHER" id="PTHR30469">
    <property type="entry name" value="MULTIDRUG RESISTANCE PROTEIN MDTA"/>
    <property type="match status" value="1"/>
</dbReference>